<dbReference type="InterPro" id="IPR051805">
    <property type="entry name" value="Dehydratase_Activator_Redct"/>
</dbReference>
<evidence type="ECO:0000256" key="2">
    <source>
        <dbReference type="ARBA" id="ARBA00022723"/>
    </source>
</evidence>
<evidence type="ECO:0000313" key="7">
    <source>
        <dbReference type="Proteomes" id="UP000198636"/>
    </source>
</evidence>
<dbReference type="EMBL" id="FMUS01000028">
    <property type="protein sequence ID" value="SCZ01223.1"/>
    <property type="molecule type" value="Genomic_DNA"/>
</dbReference>
<dbReference type="STRING" id="1120976.SAMN03080606_03565"/>
<dbReference type="RefSeq" id="WP_091546256.1">
    <property type="nucleotide sequence ID" value="NZ_FMUS01000028.1"/>
</dbReference>
<dbReference type="OrthoDB" id="9778513at2"/>
<evidence type="ECO:0000313" key="6">
    <source>
        <dbReference type="EMBL" id="SCZ01223.1"/>
    </source>
</evidence>
<dbReference type="SUPFAM" id="SSF53067">
    <property type="entry name" value="Actin-like ATPase domain"/>
    <property type="match status" value="1"/>
</dbReference>
<gene>
    <name evidence="6" type="ORF">SAMN03080606_03565</name>
</gene>
<dbReference type="CDD" id="cd24109">
    <property type="entry name" value="ASKHA_NBD_YjiL-like"/>
    <property type="match status" value="1"/>
</dbReference>
<organism evidence="6 7">
    <name type="scientific">Alkaliphilus peptidifermentans DSM 18978</name>
    <dbReference type="NCBI Taxonomy" id="1120976"/>
    <lineage>
        <taxon>Bacteria</taxon>
        <taxon>Bacillati</taxon>
        <taxon>Bacillota</taxon>
        <taxon>Clostridia</taxon>
        <taxon>Peptostreptococcales</taxon>
        <taxon>Natronincolaceae</taxon>
        <taxon>Alkaliphilus</taxon>
    </lineage>
</organism>
<dbReference type="InterPro" id="IPR008275">
    <property type="entry name" value="CoA_E_activase_dom"/>
</dbReference>
<dbReference type="AlphaFoldDB" id="A0A1G5KKN7"/>
<dbReference type="NCBIfam" id="TIGR00241">
    <property type="entry name" value="CoA_E_activ"/>
    <property type="match status" value="1"/>
</dbReference>
<name>A0A1G5KKN7_9FIRM</name>
<keyword evidence="3" id="KW-0408">Iron</keyword>
<dbReference type="Proteomes" id="UP000198636">
    <property type="component" value="Unassembled WGS sequence"/>
</dbReference>
<keyword evidence="7" id="KW-1185">Reference proteome</keyword>
<dbReference type="InterPro" id="IPR002731">
    <property type="entry name" value="ATPase_BadF"/>
</dbReference>
<evidence type="ECO:0000256" key="3">
    <source>
        <dbReference type="ARBA" id="ARBA00023004"/>
    </source>
</evidence>
<sequence length="259" mass="28683">MKQLGIDIGSRAVKIACFKDDILIKTEIISTMKFYRDFSKMIDGEIHINLSQLGLSDYDNIISTGYGRNNLQIAGALIINELKAHVYGALCQTGEEDFTLLDIGGQDFKIIKVEKGIITDMLLNDKCAASSGRYLENMSNILEIPLDDLMKHYENPVNLNSTCAVFGESELIGEIAQGTPLSQLAAGINYALFKRIQPQLQKLRGRLLILAGGVAENEAIIHFLQQEDKHVIIPKYPQLNGAIGCCYLGFLKKGMKNNE</sequence>
<reference evidence="6 7" key="1">
    <citation type="submission" date="2016-10" db="EMBL/GenBank/DDBJ databases">
        <authorList>
            <person name="de Groot N.N."/>
        </authorList>
    </citation>
    <scope>NUCLEOTIDE SEQUENCE [LARGE SCALE GENOMIC DNA]</scope>
    <source>
        <strain evidence="6 7">DSM 18978</strain>
    </source>
</reference>
<dbReference type="GO" id="GO:0051536">
    <property type="term" value="F:iron-sulfur cluster binding"/>
    <property type="evidence" value="ECO:0007669"/>
    <property type="project" value="UniProtKB-KW"/>
</dbReference>
<accession>A0A1G5KKN7</accession>
<dbReference type="Gene3D" id="3.30.420.40">
    <property type="match status" value="2"/>
</dbReference>
<proteinExistence type="predicted"/>
<evidence type="ECO:0000259" key="5">
    <source>
        <dbReference type="Pfam" id="PF01869"/>
    </source>
</evidence>
<evidence type="ECO:0000256" key="4">
    <source>
        <dbReference type="ARBA" id="ARBA00023014"/>
    </source>
</evidence>
<dbReference type="GO" id="GO:0046872">
    <property type="term" value="F:metal ion binding"/>
    <property type="evidence" value="ECO:0007669"/>
    <property type="project" value="UniProtKB-KW"/>
</dbReference>
<keyword evidence="2" id="KW-0479">Metal-binding</keyword>
<dbReference type="PANTHER" id="PTHR32329:SF5">
    <property type="entry name" value="ACTIVATOR OF 2-HYDROXYACYL-COA DEHYDRATASE"/>
    <property type="match status" value="1"/>
</dbReference>
<keyword evidence="4" id="KW-0411">Iron-sulfur</keyword>
<evidence type="ECO:0000256" key="1">
    <source>
        <dbReference type="ARBA" id="ARBA00001966"/>
    </source>
</evidence>
<comment type="cofactor">
    <cofactor evidence="1">
        <name>[4Fe-4S] cluster</name>
        <dbReference type="ChEBI" id="CHEBI:49883"/>
    </cofactor>
</comment>
<feature type="domain" description="ATPase BadF/BadG/BcrA/BcrD type" evidence="5">
    <location>
        <begin position="4"/>
        <end position="245"/>
    </location>
</feature>
<protein>
    <submittedName>
        <fullName evidence="6">CoA-substrate-specific enzyme activase, putative</fullName>
    </submittedName>
</protein>
<dbReference type="InterPro" id="IPR043129">
    <property type="entry name" value="ATPase_NBD"/>
</dbReference>
<dbReference type="Pfam" id="PF01869">
    <property type="entry name" value="BcrAD_BadFG"/>
    <property type="match status" value="1"/>
</dbReference>
<dbReference type="PANTHER" id="PTHR32329">
    <property type="entry name" value="BIFUNCTIONAL PROTEIN [INCLUDES 2-HYDROXYACYL-COA DEHYDRATASE (N-TER) AND ITS ACTIVATOR DOMAIN (C_TERM)-RELATED"/>
    <property type="match status" value="1"/>
</dbReference>